<sequence>MSKKSLVFTTSLLFLILGFILNSFLIQSSNLHKTAKEDLADVLSYKNRFLDGEEWVPLEGEETIKGFNYTDQKIELNLFFGSSFVQKERQDLLLKNIKAAEQNMQFQCLLILALFFFYSLILAGLYFKYKPPSILLIGILSWSIVCLHAGLFTPMLEIAAIERDLNLGDITIEKEVLGVNVDFTVHKKFEGDIYFYYQSKSIVQLIQLLFQQGNLLVGFSILLFSVVFPLIKTLLMISFVFRPQIVHQKWFKNVVLNLSKWSMADVFVVAIFLGFLAFQNLQVGIGTQSNLSVGLYFFFSYCMLSILSSMLAKVPTEAAPIESKNRGY</sequence>
<proteinExistence type="predicted"/>
<feature type="transmembrane region" description="Helical" evidence="1">
    <location>
        <begin position="133"/>
        <end position="153"/>
    </location>
</feature>
<name>A0A6S6RU44_9BACT</name>
<accession>A0A6S6RU44</accession>
<dbReference type="Pfam" id="PF04403">
    <property type="entry name" value="PqiA"/>
    <property type="match status" value="1"/>
</dbReference>
<protein>
    <recommendedName>
        <fullName evidence="3">Paraquat-inducible protein A</fullName>
    </recommendedName>
</protein>
<evidence type="ECO:0000313" key="2">
    <source>
        <dbReference type="EMBL" id="CAA6798488.1"/>
    </source>
</evidence>
<feature type="transmembrane region" description="Helical" evidence="1">
    <location>
        <begin position="215"/>
        <end position="241"/>
    </location>
</feature>
<keyword evidence="1" id="KW-0812">Transmembrane</keyword>
<feature type="transmembrane region" description="Helical" evidence="1">
    <location>
        <begin position="293"/>
        <end position="312"/>
    </location>
</feature>
<feature type="transmembrane region" description="Helical" evidence="1">
    <location>
        <begin position="261"/>
        <end position="281"/>
    </location>
</feature>
<reference evidence="2" key="1">
    <citation type="submission" date="2020-01" db="EMBL/GenBank/DDBJ databases">
        <authorList>
            <person name="Meier V. D."/>
            <person name="Meier V D."/>
        </authorList>
    </citation>
    <scope>NUCLEOTIDE SEQUENCE</scope>
    <source>
        <strain evidence="2">HLG_WM_MAG_10</strain>
    </source>
</reference>
<dbReference type="InterPro" id="IPR007498">
    <property type="entry name" value="PqiA-like"/>
</dbReference>
<evidence type="ECO:0000256" key="1">
    <source>
        <dbReference type="SAM" id="Phobius"/>
    </source>
</evidence>
<organism evidence="2">
    <name type="scientific">uncultured Aureispira sp</name>
    <dbReference type="NCBI Taxonomy" id="1331704"/>
    <lineage>
        <taxon>Bacteria</taxon>
        <taxon>Pseudomonadati</taxon>
        <taxon>Bacteroidota</taxon>
        <taxon>Saprospiria</taxon>
        <taxon>Saprospirales</taxon>
        <taxon>Saprospiraceae</taxon>
        <taxon>Aureispira</taxon>
        <taxon>environmental samples</taxon>
    </lineage>
</organism>
<keyword evidence="1" id="KW-0472">Membrane</keyword>
<feature type="transmembrane region" description="Helical" evidence="1">
    <location>
        <begin position="6"/>
        <end position="26"/>
    </location>
</feature>
<evidence type="ECO:0008006" key="3">
    <source>
        <dbReference type="Google" id="ProtNLM"/>
    </source>
</evidence>
<dbReference type="AlphaFoldDB" id="A0A6S6RU44"/>
<gene>
    <name evidence="2" type="ORF">HELGO_WM27850</name>
</gene>
<dbReference type="EMBL" id="CACVAQ010000005">
    <property type="protein sequence ID" value="CAA6798488.1"/>
    <property type="molecule type" value="Genomic_DNA"/>
</dbReference>
<keyword evidence="1" id="KW-1133">Transmembrane helix</keyword>
<feature type="transmembrane region" description="Helical" evidence="1">
    <location>
        <begin position="108"/>
        <end position="127"/>
    </location>
</feature>